<dbReference type="Gene3D" id="3.30.750.24">
    <property type="entry name" value="STAS domain"/>
    <property type="match status" value="1"/>
</dbReference>
<dbReference type="Pfam" id="PF13466">
    <property type="entry name" value="STAS_2"/>
    <property type="match status" value="1"/>
</dbReference>
<name>A0A545AEM5_9ACTN</name>
<accession>A0A545AEM5</accession>
<dbReference type="Proteomes" id="UP000317982">
    <property type="component" value="Unassembled WGS sequence"/>
</dbReference>
<feature type="domain" description="STAS" evidence="1">
    <location>
        <begin position="49"/>
        <end position="135"/>
    </location>
</feature>
<dbReference type="EMBL" id="VIRS01000057">
    <property type="protein sequence ID" value="TQS39781.1"/>
    <property type="molecule type" value="Genomic_DNA"/>
</dbReference>
<dbReference type="InterPro" id="IPR058548">
    <property type="entry name" value="MlaB-like_STAS"/>
</dbReference>
<comment type="caution">
    <text evidence="2">The sequence shown here is derived from an EMBL/GenBank/DDBJ whole genome shotgun (WGS) entry which is preliminary data.</text>
</comment>
<dbReference type="PROSITE" id="PS50801">
    <property type="entry name" value="STAS"/>
    <property type="match status" value="1"/>
</dbReference>
<gene>
    <name evidence="2" type="ORF">FL583_38315</name>
</gene>
<dbReference type="InterPro" id="IPR036513">
    <property type="entry name" value="STAS_dom_sf"/>
</dbReference>
<sequence length="135" mass="14464">MARPAESGENRSLVVKQSARGLGIAETRRNTVEDTSGPSPVLWVRSDRLLLVWLRGAIDPVVGALLRQVTSAAMRSDRVVLDLTAVTFFGSTGLNFIAGLANRVAAPIVVSGLPDFVRSVLMRSGMHTLVSLPVR</sequence>
<evidence type="ECO:0000313" key="2">
    <source>
        <dbReference type="EMBL" id="TQS39781.1"/>
    </source>
</evidence>
<dbReference type="InterPro" id="IPR002645">
    <property type="entry name" value="STAS_dom"/>
</dbReference>
<dbReference type="AlphaFoldDB" id="A0A545AEM5"/>
<dbReference type="CDD" id="cd07043">
    <property type="entry name" value="STAS_anti-anti-sigma_factors"/>
    <property type="match status" value="1"/>
</dbReference>
<reference evidence="2 3" key="1">
    <citation type="submission" date="2019-07" db="EMBL/GenBank/DDBJ databases">
        <title>Cryptosporangium phraense sp. nov., isolated from plant litter.</title>
        <authorList>
            <person name="Suriyachadkun C."/>
        </authorList>
    </citation>
    <scope>NUCLEOTIDE SEQUENCE [LARGE SCALE GENOMIC DNA]</scope>
    <source>
        <strain evidence="2 3">A-T 5661</strain>
    </source>
</reference>
<protein>
    <submittedName>
        <fullName evidence="2">STAS domain-containing protein</fullName>
    </submittedName>
</protein>
<dbReference type="SUPFAM" id="SSF52091">
    <property type="entry name" value="SpoIIaa-like"/>
    <property type="match status" value="1"/>
</dbReference>
<dbReference type="InParanoid" id="A0A545AEM5"/>
<keyword evidence="3" id="KW-1185">Reference proteome</keyword>
<dbReference type="OrthoDB" id="4377219at2"/>
<proteinExistence type="predicted"/>
<organism evidence="2 3">
    <name type="scientific">Cryptosporangium phraense</name>
    <dbReference type="NCBI Taxonomy" id="2593070"/>
    <lineage>
        <taxon>Bacteria</taxon>
        <taxon>Bacillati</taxon>
        <taxon>Actinomycetota</taxon>
        <taxon>Actinomycetes</taxon>
        <taxon>Cryptosporangiales</taxon>
        <taxon>Cryptosporangiaceae</taxon>
        <taxon>Cryptosporangium</taxon>
    </lineage>
</organism>
<evidence type="ECO:0000313" key="3">
    <source>
        <dbReference type="Proteomes" id="UP000317982"/>
    </source>
</evidence>
<evidence type="ECO:0000259" key="1">
    <source>
        <dbReference type="PROSITE" id="PS50801"/>
    </source>
</evidence>